<dbReference type="Proteomes" id="UP000634136">
    <property type="component" value="Unassembled WGS sequence"/>
</dbReference>
<dbReference type="EMBL" id="JAAIUW010000001">
    <property type="protein sequence ID" value="KAF7844422.1"/>
    <property type="molecule type" value="Genomic_DNA"/>
</dbReference>
<dbReference type="AlphaFoldDB" id="A0A834XG12"/>
<accession>A0A834XG12</accession>
<dbReference type="OrthoDB" id="1739418at2759"/>
<evidence type="ECO:0000313" key="2">
    <source>
        <dbReference type="EMBL" id="KAF7844422.1"/>
    </source>
</evidence>
<proteinExistence type="predicted"/>
<comment type="caution">
    <text evidence="2">The sequence shown here is derived from an EMBL/GenBank/DDBJ whole genome shotgun (WGS) entry which is preliminary data.</text>
</comment>
<evidence type="ECO:0000313" key="3">
    <source>
        <dbReference type="Proteomes" id="UP000634136"/>
    </source>
</evidence>
<sequence length="132" mass="15263">MDMVRSMMSWLNLLELLWGEVIKTAIHILNHVPSKLVPKTPFDLWTRRKPILNHFRVLDHSKGFRFYCPKRGTGNEEALIEKFLEVDVVESSCYQPLETPEPSNTNSIPLPPLFETVPITPIREEIVTLPVQ</sequence>
<gene>
    <name evidence="2" type="ORF">G2W53_001327</name>
</gene>
<reference evidence="2" key="1">
    <citation type="submission" date="2020-09" db="EMBL/GenBank/DDBJ databases">
        <title>Genome-Enabled Discovery of Anthraquinone Biosynthesis in Senna tora.</title>
        <authorList>
            <person name="Kang S.-H."/>
            <person name="Pandey R.P."/>
            <person name="Lee C.-M."/>
            <person name="Sim J.-S."/>
            <person name="Jeong J.-T."/>
            <person name="Choi B.-S."/>
            <person name="Jung M."/>
            <person name="Ginzburg D."/>
            <person name="Zhao K."/>
            <person name="Won S.Y."/>
            <person name="Oh T.-J."/>
            <person name="Yu Y."/>
            <person name="Kim N.-H."/>
            <person name="Lee O.R."/>
            <person name="Lee T.-H."/>
            <person name="Bashyal P."/>
            <person name="Kim T.-S."/>
            <person name="Lee W.-H."/>
            <person name="Kawkins C."/>
            <person name="Kim C.-K."/>
            <person name="Kim J.S."/>
            <person name="Ahn B.O."/>
            <person name="Rhee S.Y."/>
            <person name="Sohng J.K."/>
        </authorList>
    </citation>
    <scope>NUCLEOTIDE SEQUENCE</scope>
    <source>
        <tissue evidence="2">Leaf</tissue>
    </source>
</reference>
<evidence type="ECO:0000256" key="1">
    <source>
        <dbReference type="SAM" id="SignalP"/>
    </source>
</evidence>
<organism evidence="2 3">
    <name type="scientific">Senna tora</name>
    <dbReference type="NCBI Taxonomy" id="362788"/>
    <lineage>
        <taxon>Eukaryota</taxon>
        <taxon>Viridiplantae</taxon>
        <taxon>Streptophyta</taxon>
        <taxon>Embryophyta</taxon>
        <taxon>Tracheophyta</taxon>
        <taxon>Spermatophyta</taxon>
        <taxon>Magnoliopsida</taxon>
        <taxon>eudicotyledons</taxon>
        <taxon>Gunneridae</taxon>
        <taxon>Pentapetalae</taxon>
        <taxon>rosids</taxon>
        <taxon>fabids</taxon>
        <taxon>Fabales</taxon>
        <taxon>Fabaceae</taxon>
        <taxon>Caesalpinioideae</taxon>
        <taxon>Cassia clade</taxon>
        <taxon>Senna</taxon>
    </lineage>
</organism>
<protein>
    <submittedName>
        <fullName evidence="2">Retrovirus-related Pol polyprotein from transposon TNT 1-94</fullName>
    </submittedName>
</protein>
<feature type="chain" id="PRO_5033035271" evidence="1">
    <location>
        <begin position="20"/>
        <end position="132"/>
    </location>
</feature>
<name>A0A834XG12_9FABA</name>
<keyword evidence="1" id="KW-0732">Signal</keyword>
<feature type="signal peptide" evidence="1">
    <location>
        <begin position="1"/>
        <end position="19"/>
    </location>
</feature>
<keyword evidence="3" id="KW-1185">Reference proteome</keyword>